<dbReference type="SUPFAM" id="SSF55816">
    <property type="entry name" value="5'-nucleotidase (syn. UDP-sugar hydrolase), C-terminal domain"/>
    <property type="match status" value="2"/>
</dbReference>
<comment type="caution">
    <text evidence="3">The sequence shown here is derived from an EMBL/GenBank/DDBJ whole genome shotgun (WGS) entry which is preliminary data.</text>
</comment>
<dbReference type="SMART" id="SM00287">
    <property type="entry name" value="SH3b"/>
    <property type="match status" value="1"/>
</dbReference>
<name>A0A401UJS2_9CLOT</name>
<feature type="domain" description="SH3b" evidence="2">
    <location>
        <begin position="1095"/>
        <end position="1159"/>
    </location>
</feature>
<dbReference type="PROSITE" id="PS00786">
    <property type="entry name" value="5_NUCLEOTIDASE_2"/>
    <property type="match status" value="1"/>
</dbReference>
<evidence type="ECO:0000313" key="3">
    <source>
        <dbReference type="EMBL" id="GCD09796.1"/>
    </source>
</evidence>
<gene>
    <name evidence="3" type="ORF">Ctaglu_14190</name>
</gene>
<dbReference type="PROSITE" id="PS00785">
    <property type="entry name" value="5_NUCLEOTIDASE_1"/>
    <property type="match status" value="1"/>
</dbReference>
<dbReference type="InterPro" id="IPR004843">
    <property type="entry name" value="Calcineurin-like_PHP"/>
</dbReference>
<dbReference type="Proteomes" id="UP000287872">
    <property type="component" value="Unassembled WGS sequence"/>
</dbReference>
<evidence type="ECO:0000256" key="1">
    <source>
        <dbReference type="ARBA" id="ARBA00022729"/>
    </source>
</evidence>
<keyword evidence="4" id="KW-1185">Reference proteome</keyword>
<dbReference type="Pfam" id="PF00149">
    <property type="entry name" value="Metallophos"/>
    <property type="match status" value="2"/>
</dbReference>
<dbReference type="Gene3D" id="3.90.780.10">
    <property type="entry name" value="5'-Nucleotidase, C-terminal domain"/>
    <property type="match status" value="2"/>
</dbReference>
<dbReference type="SUPFAM" id="SSF56300">
    <property type="entry name" value="Metallo-dependent phosphatases"/>
    <property type="match status" value="2"/>
</dbReference>
<dbReference type="GO" id="GO:0046872">
    <property type="term" value="F:metal ion binding"/>
    <property type="evidence" value="ECO:0007669"/>
    <property type="project" value="InterPro"/>
</dbReference>
<dbReference type="InterPro" id="IPR006179">
    <property type="entry name" value="5_nucleotidase/apyrase"/>
</dbReference>
<dbReference type="GO" id="GO:0000166">
    <property type="term" value="F:nucleotide binding"/>
    <property type="evidence" value="ECO:0007669"/>
    <property type="project" value="InterPro"/>
</dbReference>
<dbReference type="InterPro" id="IPR008334">
    <property type="entry name" value="5'-Nucleotdase_C"/>
</dbReference>
<dbReference type="Gene3D" id="2.30.30.40">
    <property type="entry name" value="SH3 Domains"/>
    <property type="match status" value="1"/>
</dbReference>
<evidence type="ECO:0000313" key="4">
    <source>
        <dbReference type="Proteomes" id="UP000287872"/>
    </source>
</evidence>
<dbReference type="EMBL" id="BHYK01000006">
    <property type="protein sequence ID" value="GCD09796.1"/>
    <property type="molecule type" value="Genomic_DNA"/>
</dbReference>
<organism evidence="3 4">
    <name type="scientific">Clostridium tagluense</name>
    <dbReference type="NCBI Taxonomy" id="360422"/>
    <lineage>
        <taxon>Bacteria</taxon>
        <taxon>Bacillati</taxon>
        <taxon>Bacillota</taxon>
        <taxon>Clostridia</taxon>
        <taxon>Eubacteriales</taxon>
        <taxon>Clostridiaceae</taxon>
        <taxon>Clostridium</taxon>
    </lineage>
</organism>
<dbReference type="GO" id="GO:0016788">
    <property type="term" value="F:hydrolase activity, acting on ester bonds"/>
    <property type="evidence" value="ECO:0007669"/>
    <property type="project" value="InterPro"/>
</dbReference>
<keyword evidence="1" id="KW-0732">Signal</keyword>
<protein>
    <recommendedName>
        <fullName evidence="2">SH3b domain-containing protein</fullName>
    </recommendedName>
</protein>
<dbReference type="InterPro" id="IPR029052">
    <property type="entry name" value="Metallo-depent_PP-like"/>
</dbReference>
<sequence>MTSWLLTLMMVFTLVQPVNVFGAESKEINLQILATSDMHGRFLPYDYAINAPDTSGSMAQLQTIVKELKKANPNTILVDNGDSIQDNSSSLFNNDAIHPMVLAMNEMGYDTWSMGNHEFNYGIPTLQKISSKFTGTVLCGNVFDKAGKSIGKPYKIIEKDGVKIAIIGMVTPHITKWDGPNLVGYTVTNPVVETRKAVDELKGKVDVMIATMHAGENAEYGNGDSARELAKACPELTAIVAGHAHSTIAQVKEGNVIITEPNKGASQLSKIDVKLTKNAAGKYSVVDAKSDLVYAMPKGGKAVIADADLSAKLQSYSTTAIADANVVIGELKGGDLVPASEIKGIPTAQVKDTAMIDLINKVQMFYTKADVAAAASFSTTANIKEGKIIKAGTASIYKFDNTLVTLKVTGAQLKKYMEWSASYYNTFKSGDLTVSFNEKIRDYNYDMFSGVKYDVDVSKEAGKRIVNLTKTDGTQIKDTDVLKLAVNNYRASTTLLNGESGLFKGEGVEIVYDSFKAMGDDGRIRDLIRKYIIEEKKGVITPELDNNWKIIGNGMDATKATFAAKLINNGKLQLPTSEDGRTPNVKSVTYDDAIVANGVNIVTFNDFHGAVAADGKNSGIAKFAGEINKVKTQNPNTIVVSGGDNFQGSAMSNLTYGAPVNEMMKSVGVVASAVGNHEFDWGTDRIAKWAQDGGYKFLASNIYDKTTGKPVTWAEPYMIVEKGGVKIGLVGIATPETEFKTKPENVKNLEFKDPATSAKEWAKVAKDKGADVVIALTHLGAFQDKDGKITGEATALCGLPNIDAVISAHTHQPVSGMVNGIPVVQAYYSGRTLGRLTIKIDASGKLAGIVPSIDNLYSRPTTLVEDATAKAIADKYTKDLQPILGEVLAKTDKELPHDRYAQGTSLLGQWTTDVMRKVTGTQIGITNGGGLRVPVAAGNITMGNMYEVMPFDNTLVKMELKGSDLKRVIENGIDNKDIGWVQVGGVKVYYNEKAEFGKKITAMFLENGTPVDMNKTYTVVTNDFMFTGGDKYDFKGAINAVDTMTPIREALVTELKKVKAISVKNNNNLVSGTAPVVTKPVVTKPVVTKPALPIKGKYVITTAKSGLNFRVAASASSKKLGVLKYGTVVQVVSETAIWYKINYNGKVGYIYKSYTKVASAKLVTAA</sequence>
<dbReference type="InterPro" id="IPR036907">
    <property type="entry name" value="5'-Nucleotdase_C_sf"/>
</dbReference>
<accession>A0A401UJS2</accession>
<dbReference type="Pfam" id="PF02872">
    <property type="entry name" value="5_nucleotid_C"/>
    <property type="match status" value="2"/>
</dbReference>
<dbReference type="Gene3D" id="3.60.21.10">
    <property type="match status" value="2"/>
</dbReference>
<dbReference type="CDD" id="cd00845">
    <property type="entry name" value="MPP_UshA_N_like"/>
    <property type="match status" value="1"/>
</dbReference>
<dbReference type="PRINTS" id="PR01607">
    <property type="entry name" value="APYRASEFAMLY"/>
</dbReference>
<dbReference type="PROSITE" id="PS51781">
    <property type="entry name" value="SH3B"/>
    <property type="match status" value="1"/>
</dbReference>
<dbReference type="PANTHER" id="PTHR11575:SF24">
    <property type="entry name" value="5'-NUCLEOTIDASE"/>
    <property type="match status" value="1"/>
</dbReference>
<dbReference type="Pfam" id="PF08239">
    <property type="entry name" value="SH3_3"/>
    <property type="match status" value="1"/>
</dbReference>
<dbReference type="GO" id="GO:0009166">
    <property type="term" value="P:nucleotide catabolic process"/>
    <property type="evidence" value="ECO:0007669"/>
    <property type="project" value="InterPro"/>
</dbReference>
<dbReference type="AlphaFoldDB" id="A0A401UJS2"/>
<dbReference type="InterPro" id="IPR003646">
    <property type="entry name" value="SH3-like_bac-type"/>
</dbReference>
<proteinExistence type="predicted"/>
<evidence type="ECO:0000259" key="2">
    <source>
        <dbReference type="PROSITE" id="PS51781"/>
    </source>
</evidence>
<dbReference type="InterPro" id="IPR006146">
    <property type="entry name" value="5'-Nucleotdase_CS"/>
</dbReference>
<reference evidence="3 4" key="1">
    <citation type="submission" date="2018-11" db="EMBL/GenBank/DDBJ databases">
        <title>Genome sequencing and assembly of Clostridium tagluense strain A121.</title>
        <authorList>
            <person name="Murakami T."/>
            <person name="Segawa T."/>
            <person name="Shcherbakova V.A."/>
            <person name="Mori H."/>
            <person name="Yoshimura Y."/>
        </authorList>
    </citation>
    <scope>NUCLEOTIDE SEQUENCE [LARGE SCALE GENOMIC DNA]</scope>
    <source>
        <strain evidence="3 4">A121</strain>
    </source>
</reference>
<dbReference type="PANTHER" id="PTHR11575">
    <property type="entry name" value="5'-NUCLEOTIDASE-RELATED"/>
    <property type="match status" value="1"/>
</dbReference>